<dbReference type="Proteomes" id="UP000011760">
    <property type="component" value="Chromosome"/>
</dbReference>
<keyword evidence="2 5" id="KW-0812">Transmembrane</keyword>
<dbReference type="PANTHER" id="PTHR23531:SF1">
    <property type="entry name" value="QUINOLENE RESISTANCE PROTEIN NORA"/>
    <property type="match status" value="1"/>
</dbReference>
<feature type="transmembrane region" description="Helical" evidence="5">
    <location>
        <begin position="289"/>
        <end position="307"/>
    </location>
</feature>
<evidence type="ECO:0000256" key="5">
    <source>
        <dbReference type="SAM" id="Phobius"/>
    </source>
</evidence>
<protein>
    <recommendedName>
        <fullName evidence="6">Major facilitator superfamily (MFS) profile domain-containing protein</fullName>
    </recommendedName>
</protein>
<feature type="transmembrane region" description="Helical" evidence="5">
    <location>
        <begin position="376"/>
        <end position="395"/>
    </location>
</feature>
<reference evidence="7 8" key="1">
    <citation type="submission" date="2013-02" db="EMBL/GenBank/DDBJ databases">
        <title>The complete genome sequence of Corynebacterium callunae DSM 20147.</title>
        <authorList>
            <person name="Ruckert C."/>
            <person name="Albersmeier A."/>
            <person name="Kalinowski J."/>
        </authorList>
    </citation>
    <scope>NUCLEOTIDE SEQUENCE [LARGE SCALE GENOMIC DNA]</scope>
    <source>
        <strain evidence="7 8">DSM 20147</strain>
    </source>
</reference>
<dbReference type="InterPro" id="IPR052714">
    <property type="entry name" value="MFS_Exporter"/>
</dbReference>
<feature type="transmembrane region" description="Helical" evidence="5">
    <location>
        <begin position="148"/>
        <end position="170"/>
    </location>
</feature>
<feature type="transmembrane region" description="Helical" evidence="5">
    <location>
        <begin position="348"/>
        <end position="370"/>
    </location>
</feature>
<dbReference type="SUPFAM" id="SSF103473">
    <property type="entry name" value="MFS general substrate transporter"/>
    <property type="match status" value="1"/>
</dbReference>
<keyword evidence="8" id="KW-1185">Reference proteome</keyword>
<dbReference type="InterPro" id="IPR011701">
    <property type="entry name" value="MFS"/>
</dbReference>
<feature type="transmembrane region" description="Helical" evidence="5">
    <location>
        <begin position="114"/>
        <end position="136"/>
    </location>
</feature>
<dbReference type="OrthoDB" id="9814001at2"/>
<dbReference type="Gene3D" id="1.20.1250.20">
    <property type="entry name" value="MFS general substrate transporter like domains"/>
    <property type="match status" value="1"/>
</dbReference>
<dbReference type="PANTHER" id="PTHR23531">
    <property type="entry name" value="QUINOLENE RESISTANCE PROTEIN NORA"/>
    <property type="match status" value="1"/>
</dbReference>
<dbReference type="RefSeq" id="WP_015651254.1">
    <property type="nucleotide sequence ID" value="NC_020506.1"/>
</dbReference>
<keyword evidence="3 5" id="KW-1133">Transmembrane helix</keyword>
<dbReference type="AlphaFoldDB" id="M1UYX1"/>
<feature type="domain" description="Major facilitator superfamily (MFS) profile" evidence="6">
    <location>
        <begin position="19"/>
        <end position="399"/>
    </location>
</feature>
<evidence type="ECO:0000313" key="8">
    <source>
        <dbReference type="Proteomes" id="UP000011760"/>
    </source>
</evidence>
<dbReference type="PATRIC" id="fig|1121353.3.peg.1405"/>
<feature type="transmembrane region" description="Helical" evidence="5">
    <location>
        <begin position="90"/>
        <end position="108"/>
    </location>
</feature>
<evidence type="ECO:0000313" key="7">
    <source>
        <dbReference type="EMBL" id="AGG66823.1"/>
    </source>
</evidence>
<feature type="transmembrane region" description="Helical" evidence="5">
    <location>
        <begin position="313"/>
        <end position="336"/>
    </location>
</feature>
<evidence type="ECO:0000256" key="1">
    <source>
        <dbReference type="ARBA" id="ARBA00004651"/>
    </source>
</evidence>
<evidence type="ECO:0000259" key="6">
    <source>
        <dbReference type="PROSITE" id="PS50850"/>
    </source>
</evidence>
<dbReference type="EMBL" id="CP004354">
    <property type="protein sequence ID" value="AGG66823.1"/>
    <property type="molecule type" value="Genomic_DNA"/>
</dbReference>
<dbReference type="KEGG" id="ccn:H924_06895"/>
<dbReference type="GO" id="GO:0005886">
    <property type="term" value="C:plasma membrane"/>
    <property type="evidence" value="ECO:0007669"/>
    <property type="project" value="UniProtKB-SubCell"/>
</dbReference>
<dbReference type="CDD" id="cd17489">
    <property type="entry name" value="MFS_YfcJ_like"/>
    <property type="match status" value="1"/>
</dbReference>
<feature type="transmembrane region" description="Helical" evidence="5">
    <location>
        <begin position="258"/>
        <end position="277"/>
    </location>
</feature>
<sequence>MATPTAAAPGLNSSAQAPLFTPAFVLGWLVNLSQYLCFYFLITVMALYAMQQFSVSEAAGGFAASAFVIGATVSRLFAGWAADRFGKKQILIGFVALGTFAALFYIPANSLTALIVVRLIHGLSYSMASTAVMALVQSVIPAGRRAEGTGYFALGSTLATAVGPALALFVVDSFSYNALFWVTVAASGTGLVLAFFLKKPAHLRAAEEDRPKVAWSLKSVLHPDVVTIGCFMLMIGLAYAGIITYINGFAQERGLSTGAGLFFIAYAVAMLIMRSFLGKVQDKHGANPVMFFGLANFAIALTIMAFAGENWHVVLAGVFTGLGYGTLMPAAQAVAVSNVPSHQVGSGISTLFLFMDLGIGLGPILLGILVTATGYSVMYSVLAALVLVAGVFYWLTHKH</sequence>
<dbReference type="eggNOG" id="COG2814">
    <property type="taxonomic scope" value="Bacteria"/>
</dbReference>
<feature type="transmembrane region" description="Helical" evidence="5">
    <location>
        <begin position="23"/>
        <end position="48"/>
    </location>
</feature>
<proteinExistence type="predicted"/>
<feature type="transmembrane region" description="Helical" evidence="5">
    <location>
        <begin position="176"/>
        <end position="197"/>
    </location>
</feature>
<dbReference type="InterPro" id="IPR020846">
    <property type="entry name" value="MFS_dom"/>
</dbReference>
<comment type="subcellular location">
    <subcellularLocation>
        <location evidence="1">Cell membrane</location>
        <topology evidence="1">Multi-pass membrane protein</topology>
    </subcellularLocation>
</comment>
<accession>M1UYX1</accession>
<organism evidence="7 8">
    <name type="scientific">Corynebacterium callunae DSM 20147</name>
    <dbReference type="NCBI Taxonomy" id="1121353"/>
    <lineage>
        <taxon>Bacteria</taxon>
        <taxon>Bacillati</taxon>
        <taxon>Actinomycetota</taxon>
        <taxon>Actinomycetes</taxon>
        <taxon>Mycobacteriales</taxon>
        <taxon>Corynebacteriaceae</taxon>
        <taxon>Corynebacterium</taxon>
    </lineage>
</organism>
<dbReference type="InterPro" id="IPR036259">
    <property type="entry name" value="MFS_trans_sf"/>
</dbReference>
<evidence type="ECO:0000256" key="3">
    <source>
        <dbReference type="ARBA" id="ARBA00022989"/>
    </source>
</evidence>
<dbReference type="PROSITE" id="PS50850">
    <property type="entry name" value="MFS"/>
    <property type="match status" value="1"/>
</dbReference>
<evidence type="ECO:0000256" key="4">
    <source>
        <dbReference type="ARBA" id="ARBA00023136"/>
    </source>
</evidence>
<dbReference type="STRING" id="1121353.H924_06895"/>
<gene>
    <name evidence="7" type="ORF">H924_06895</name>
</gene>
<keyword evidence="4 5" id="KW-0472">Membrane</keyword>
<feature type="transmembrane region" description="Helical" evidence="5">
    <location>
        <begin position="225"/>
        <end position="246"/>
    </location>
</feature>
<evidence type="ECO:0000256" key="2">
    <source>
        <dbReference type="ARBA" id="ARBA00022692"/>
    </source>
</evidence>
<dbReference type="HOGENOM" id="CLU_001265_10_13_11"/>
<dbReference type="Pfam" id="PF07690">
    <property type="entry name" value="MFS_1"/>
    <property type="match status" value="1"/>
</dbReference>
<feature type="transmembrane region" description="Helical" evidence="5">
    <location>
        <begin position="60"/>
        <end position="78"/>
    </location>
</feature>
<name>M1UYX1_9CORY</name>
<dbReference type="GO" id="GO:0022857">
    <property type="term" value="F:transmembrane transporter activity"/>
    <property type="evidence" value="ECO:0007669"/>
    <property type="project" value="InterPro"/>
</dbReference>